<protein>
    <submittedName>
        <fullName evidence="1">Uncharacterized protein</fullName>
    </submittedName>
</protein>
<evidence type="ECO:0000313" key="2">
    <source>
        <dbReference type="EMBL" id="CAB4152116.1"/>
    </source>
</evidence>
<evidence type="ECO:0000313" key="1">
    <source>
        <dbReference type="EMBL" id="CAB4136815.1"/>
    </source>
</evidence>
<accession>A0A6J5LQK2</accession>
<gene>
    <name evidence="1" type="ORF">UFOVP305_49</name>
    <name evidence="2" type="ORF">UFOVP593_51</name>
    <name evidence="3" type="ORF">UFOVP842_6</name>
</gene>
<organism evidence="1">
    <name type="scientific">uncultured Caudovirales phage</name>
    <dbReference type="NCBI Taxonomy" id="2100421"/>
    <lineage>
        <taxon>Viruses</taxon>
        <taxon>Duplodnaviria</taxon>
        <taxon>Heunggongvirae</taxon>
        <taxon>Uroviricota</taxon>
        <taxon>Caudoviricetes</taxon>
        <taxon>Peduoviridae</taxon>
        <taxon>Maltschvirus</taxon>
        <taxon>Maltschvirus maltsch</taxon>
    </lineage>
</organism>
<dbReference type="EMBL" id="LR796324">
    <property type="protein sequence ID" value="CAB4136815.1"/>
    <property type="molecule type" value="Genomic_DNA"/>
</dbReference>
<reference evidence="1" key="1">
    <citation type="submission" date="2020-04" db="EMBL/GenBank/DDBJ databases">
        <authorList>
            <person name="Chiriac C."/>
            <person name="Salcher M."/>
            <person name="Ghai R."/>
            <person name="Kavagutti S V."/>
        </authorList>
    </citation>
    <scope>NUCLEOTIDE SEQUENCE</scope>
</reference>
<dbReference type="EMBL" id="LR796565">
    <property type="protein sequence ID" value="CAB4152116.1"/>
    <property type="molecule type" value="Genomic_DNA"/>
</dbReference>
<evidence type="ECO:0000313" key="3">
    <source>
        <dbReference type="EMBL" id="CAB4166040.1"/>
    </source>
</evidence>
<proteinExistence type="predicted"/>
<sequence length="132" mass="14005">MSFADDLQRFAAKTQGKSNALFINVAKDLKASIVDGSAVTGAPGQPVDTGNLRNSWQLTFEGKHSALISTNVAYAPVIEDNLRSSFDSRGTMPVKDALRKPIKSTVGGSHSVKLTVGAFDRIVESKLAELGV</sequence>
<dbReference type="EMBL" id="LR796793">
    <property type="protein sequence ID" value="CAB4166040.1"/>
    <property type="molecule type" value="Genomic_DNA"/>
</dbReference>
<name>A0A6J5LQK2_9CAUD</name>